<protein>
    <submittedName>
        <fullName evidence="1">Uncharacterized protein</fullName>
    </submittedName>
</protein>
<keyword evidence="2" id="KW-1185">Reference proteome</keyword>
<evidence type="ECO:0000313" key="2">
    <source>
        <dbReference type="Proteomes" id="UP001281761"/>
    </source>
</evidence>
<sequence>MRATTICGEVGDITLFSISIVSSQTAERHLATIQGCREEATMGDGELTVKPSLSAKRAQHNRVQCTGASKAKAVVHGGQMLSQKQQRHWQREAGQPISGHCWQLSTSSFRESAIPGTVCLVECIAAVRVAMEQFLLFHTI</sequence>
<organism evidence="1 2">
    <name type="scientific">Blattamonas nauphoetae</name>
    <dbReference type="NCBI Taxonomy" id="2049346"/>
    <lineage>
        <taxon>Eukaryota</taxon>
        <taxon>Metamonada</taxon>
        <taxon>Preaxostyla</taxon>
        <taxon>Oxymonadida</taxon>
        <taxon>Blattamonas</taxon>
    </lineage>
</organism>
<dbReference type="Proteomes" id="UP001281761">
    <property type="component" value="Unassembled WGS sequence"/>
</dbReference>
<name>A0ABQ9XMF5_9EUKA</name>
<proteinExistence type="predicted"/>
<comment type="caution">
    <text evidence="1">The sequence shown here is derived from an EMBL/GenBank/DDBJ whole genome shotgun (WGS) entry which is preliminary data.</text>
</comment>
<accession>A0ABQ9XMF5</accession>
<gene>
    <name evidence="1" type="ORF">BLNAU_12319</name>
</gene>
<reference evidence="1 2" key="1">
    <citation type="journal article" date="2022" name="bioRxiv">
        <title>Genomics of Preaxostyla Flagellates Illuminates Evolutionary Transitions and the Path Towards Mitochondrial Loss.</title>
        <authorList>
            <person name="Novak L.V.F."/>
            <person name="Treitli S.C."/>
            <person name="Pyrih J."/>
            <person name="Halakuc P."/>
            <person name="Pipaliya S.V."/>
            <person name="Vacek V."/>
            <person name="Brzon O."/>
            <person name="Soukal P."/>
            <person name="Eme L."/>
            <person name="Dacks J.B."/>
            <person name="Karnkowska A."/>
            <person name="Elias M."/>
            <person name="Hampl V."/>
        </authorList>
    </citation>
    <scope>NUCLEOTIDE SEQUENCE [LARGE SCALE GENOMIC DNA]</scope>
    <source>
        <strain evidence="1">NAU3</strain>
        <tissue evidence="1">Gut</tissue>
    </source>
</reference>
<dbReference type="EMBL" id="JARBJD010000100">
    <property type="protein sequence ID" value="KAK2952670.1"/>
    <property type="molecule type" value="Genomic_DNA"/>
</dbReference>
<evidence type="ECO:0000313" key="1">
    <source>
        <dbReference type="EMBL" id="KAK2952670.1"/>
    </source>
</evidence>